<evidence type="ECO:0000256" key="4">
    <source>
        <dbReference type="SAM" id="SignalP"/>
    </source>
</evidence>
<reference evidence="5 6" key="1">
    <citation type="submission" date="2019-03" db="EMBL/GenBank/DDBJ databases">
        <title>Genomic Encyclopedia of Type Strains, Phase III (KMG-III): the genomes of soil and plant-associated and newly described type strains.</title>
        <authorList>
            <person name="Whitman W."/>
        </authorList>
    </citation>
    <scope>NUCLEOTIDE SEQUENCE [LARGE SCALE GENOMIC DNA]</scope>
    <source>
        <strain evidence="5 6">VKM Ac-2527</strain>
    </source>
</reference>
<comment type="caution">
    <text evidence="5">The sequence shown here is derived from an EMBL/GenBank/DDBJ whole genome shotgun (WGS) entry which is preliminary data.</text>
</comment>
<organism evidence="5 6">
    <name type="scientific">Kribbella caucasensis</name>
    <dbReference type="NCBI Taxonomy" id="2512215"/>
    <lineage>
        <taxon>Bacteria</taxon>
        <taxon>Bacillati</taxon>
        <taxon>Actinomycetota</taxon>
        <taxon>Actinomycetes</taxon>
        <taxon>Propionibacteriales</taxon>
        <taxon>Kribbellaceae</taxon>
        <taxon>Kribbella</taxon>
    </lineage>
</organism>
<keyword evidence="4" id="KW-0732">Signal</keyword>
<evidence type="ECO:0000256" key="3">
    <source>
        <dbReference type="ARBA" id="ARBA00023098"/>
    </source>
</evidence>
<proteinExistence type="predicted"/>
<dbReference type="GO" id="GO:0016042">
    <property type="term" value="P:lipid catabolic process"/>
    <property type="evidence" value="ECO:0007669"/>
    <property type="project" value="UniProtKB-KW"/>
</dbReference>
<dbReference type="EMBL" id="SNWQ01000004">
    <property type="protein sequence ID" value="TDO50823.1"/>
    <property type="molecule type" value="Genomic_DNA"/>
</dbReference>
<sequence>MAATMIRMTNHRVARRPLAAALCLTVLLAVPAVAHAAEPLERSAERTAERTARAIEPITFELPEPTGRKNLGTTELHLVDPARDDLSAPGGKRELMISVWYPARTGAREPIAKYMPAKTAAFTDAPWAEAFEQPIGTFDYANTLTHSRVGATVQYGRFPVVLFSPGYPYSRFQNTALVEDLASHGYVVVTMDHTHESPVEFPGERFVPGVTREPDAAAYQRAIATRVADARFVLSQLERLAAGQNPDVDGRRLPEGLGGALDLRKTGIFGFSAGGFTGAETMLADGRFAAGADLDGMLQYNLEEGPLGEVAKRGLDRPFLLFGSDTNQRTDPDKDFYDRSWPAFWEAQRGWKLDLQLPGSEHQAFSDNQVIFPQAMRAVYGDEPAGPMLIERIVGRVDPGRSVFAQRTYLAAFFDQTLKNRPRSLLRSESPRFPEVRFAR</sequence>
<evidence type="ECO:0000256" key="1">
    <source>
        <dbReference type="ARBA" id="ARBA00022801"/>
    </source>
</evidence>
<keyword evidence="2" id="KW-0442">Lipid degradation</keyword>
<dbReference type="GO" id="GO:0003847">
    <property type="term" value="F:1-alkyl-2-acetylglycerophosphocholine esterase activity"/>
    <property type="evidence" value="ECO:0007669"/>
    <property type="project" value="TreeGrafter"/>
</dbReference>
<dbReference type="PANTHER" id="PTHR10272">
    <property type="entry name" value="PLATELET-ACTIVATING FACTOR ACETYLHYDROLASE"/>
    <property type="match status" value="1"/>
</dbReference>
<feature type="signal peptide" evidence="4">
    <location>
        <begin position="1"/>
        <end position="36"/>
    </location>
</feature>
<dbReference type="Pfam" id="PF03403">
    <property type="entry name" value="PAF-AH_p_II"/>
    <property type="match status" value="1"/>
</dbReference>
<keyword evidence="1 5" id="KW-0378">Hydrolase</keyword>
<dbReference type="PANTHER" id="PTHR10272:SF0">
    <property type="entry name" value="PLATELET-ACTIVATING FACTOR ACETYLHYDROLASE"/>
    <property type="match status" value="1"/>
</dbReference>
<feature type="chain" id="PRO_5020253187" evidence="4">
    <location>
        <begin position="37"/>
        <end position="440"/>
    </location>
</feature>
<dbReference type="SUPFAM" id="SSF53474">
    <property type="entry name" value="alpha/beta-Hydrolases"/>
    <property type="match status" value="1"/>
</dbReference>
<dbReference type="Gene3D" id="3.40.50.1820">
    <property type="entry name" value="alpha/beta hydrolase"/>
    <property type="match status" value="1"/>
</dbReference>
<keyword evidence="6" id="KW-1185">Reference proteome</keyword>
<name>A0A4R6KIF4_9ACTN</name>
<dbReference type="InterPro" id="IPR029058">
    <property type="entry name" value="AB_hydrolase_fold"/>
</dbReference>
<evidence type="ECO:0000313" key="6">
    <source>
        <dbReference type="Proteomes" id="UP000295388"/>
    </source>
</evidence>
<gene>
    <name evidence="5" type="ORF">EV643_104323</name>
</gene>
<evidence type="ECO:0000256" key="2">
    <source>
        <dbReference type="ARBA" id="ARBA00022963"/>
    </source>
</evidence>
<evidence type="ECO:0000313" key="5">
    <source>
        <dbReference type="EMBL" id="TDO50823.1"/>
    </source>
</evidence>
<keyword evidence="3" id="KW-0443">Lipid metabolism</keyword>
<accession>A0A4R6KIF4</accession>
<protein>
    <submittedName>
        <fullName evidence="5">Platelet-activating factor acetylhydrolase isoform II</fullName>
    </submittedName>
</protein>
<dbReference type="Proteomes" id="UP000295388">
    <property type="component" value="Unassembled WGS sequence"/>
</dbReference>
<dbReference type="AlphaFoldDB" id="A0A4R6KIF4"/>